<dbReference type="EMBL" id="KV425996">
    <property type="protein sequence ID" value="KZV93099.1"/>
    <property type="molecule type" value="Genomic_DNA"/>
</dbReference>
<dbReference type="Gene3D" id="1.10.287.70">
    <property type="match status" value="2"/>
</dbReference>
<dbReference type="STRING" id="1314781.A0A166ALE3"/>
<keyword evidence="7" id="KW-0407">Ion channel</keyword>
<dbReference type="SUPFAM" id="SSF81324">
    <property type="entry name" value="Voltage-gated potassium channels"/>
    <property type="match status" value="2"/>
</dbReference>
<feature type="transmembrane region" description="Helical" evidence="9">
    <location>
        <begin position="346"/>
        <end position="367"/>
    </location>
</feature>
<evidence type="ECO:0000256" key="4">
    <source>
        <dbReference type="ARBA" id="ARBA00022989"/>
    </source>
</evidence>
<evidence type="ECO:0000256" key="1">
    <source>
        <dbReference type="ARBA" id="ARBA00004141"/>
    </source>
</evidence>
<feature type="region of interest" description="Disordered" evidence="8">
    <location>
        <begin position="815"/>
        <end position="839"/>
    </location>
</feature>
<reference evidence="12 13" key="1">
    <citation type="journal article" date="2016" name="Mol. Biol. Evol.">
        <title>Comparative Genomics of Early-Diverging Mushroom-Forming Fungi Provides Insights into the Origins of Lignocellulose Decay Capabilities.</title>
        <authorList>
            <person name="Nagy L.G."/>
            <person name="Riley R."/>
            <person name="Tritt A."/>
            <person name="Adam C."/>
            <person name="Daum C."/>
            <person name="Floudas D."/>
            <person name="Sun H."/>
            <person name="Yadav J.S."/>
            <person name="Pangilinan J."/>
            <person name="Larsson K.H."/>
            <person name="Matsuura K."/>
            <person name="Barry K."/>
            <person name="Labutti K."/>
            <person name="Kuo R."/>
            <person name="Ohm R.A."/>
            <person name="Bhattacharya S.S."/>
            <person name="Shirouzu T."/>
            <person name="Yoshinaga Y."/>
            <person name="Martin F.M."/>
            <person name="Grigoriev I.V."/>
            <person name="Hibbett D.S."/>
        </authorList>
    </citation>
    <scope>NUCLEOTIDE SEQUENCE [LARGE SCALE GENOMIC DNA]</scope>
    <source>
        <strain evidence="12 13">HHB12029</strain>
    </source>
</reference>
<keyword evidence="4 9" id="KW-1133">Transmembrane helix</keyword>
<dbReference type="GO" id="GO:0022841">
    <property type="term" value="F:potassium ion leak channel activity"/>
    <property type="evidence" value="ECO:0007669"/>
    <property type="project" value="TreeGrafter"/>
</dbReference>
<keyword evidence="13" id="KW-1185">Reference proteome</keyword>
<feature type="compositionally biased region" description="Low complexity" evidence="8">
    <location>
        <begin position="96"/>
        <end position="130"/>
    </location>
</feature>
<dbReference type="InParanoid" id="A0A166ALE3"/>
<feature type="transmembrane region" description="Helical" evidence="9">
    <location>
        <begin position="629"/>
        <end position="646"/>
    </location>
</feature>
<dbReference type="GO" id="GO:0015271">
    <property type="term" value="F:outward rectifier potassium channel activity"/>
    <property type="evidence" value="ECO:0007669"/>
    <property type="project" value="TreeGrafter"/>
</dbReference>
<organism evidence="12 13">
    <name type="scientific">Exidia glandulosa HHB12029</name>
    <dbReference type="NCBI Taxonomy" id="1314781"/>
    <lineage>
        <taxon>Eukaryota</taxon>
        <taxon>Fungi</taxon>
        <taxon>Dikarya</taxon>
        <taxon>Basidiomycota</taxon>
        <taxon>Agaricomycotina</taxon>
        <taxon>Agaricomycetes</taxon>
        <taxon>Auriculariales</taxon>
        <taxon>Exidiaceae</taxon>
        <taxon>Exidia</taxon>
    </lineage>
</organism>
<feature type="region of interest" description="Disordered" evidence="8">
    <location>
        <begin position="83"/>
        <end position="185"/>
    </location>
</feature>
<evidence type="ECO:0000256" key="9">
    <source>
        <dbReference type="SAM" id="Phobius"/>
    </source>
</evidence>
<proteinExistence type="predicted"/>
<name>A0A166ALE3_EXIGL</name>
<feature type="transmembrane region" description="Helical" evidence="9">
    <location>
        <begin position="412"/>
        <end position="431"/>
    </location>
</feature>
<dbReference type="PANTHER" id="PTHR11003:SF291">
    <property type="entry name" value="IP11374P"/>
    <property type="match status" value="1"/>
</dbReference>
<protein>
    <recommendedName>
        <fullName evidence="11">Potassium channel domain-containing protein</fullName>
    </recommendedName>
</protein>
<feature type="domain" description="Potassium channel" evidence="11">
    <location>
        <begin position="459"/>
        <end position="531"/>
    </location>
</feature>
<keyword evidence="3 9" id="KW-0812">Transmembrane</keyword>
<evidence type="ECO:0000313" key="13">
    <source>
        <dbReference type="Proteomes" id="UP000077266"/>
    </source>
</evidence>
<feature type="transmembrane region" description="Helical" evidence="9">
    <location>
        <begin position="477"/>
        <end position="495"/>
    </location>
</feature>
<feature type="compositionally biased region" description="Basic and acidic residues" evidence="8">
    <location>
        <begin position="719"/>
        <end position="729"/>
    </location>
</feature>
<evidence type="ECO:0000256" key="7">
    <source>
        <dbReference type="ARBA" id="ARBA00023303"/>
    </source>
</evidence>
<dbReference type="Pfam" id="PF07885">
    <property type="entry name" value="Ion_trans_2"/>
    <property type="match status" value="2"/>
</dbReference>
<keyword evidence="5" id="KW-0406">Ion transport</keyword>
<dbReference type="InterPro" id="IPR003280">
    <property type="entry name" value="2pore_dom_K_chnl"/>
</dbReference>
<evidence type="ECO:0000256" key="10">
    <source>
        <dbReference type="SAM" id="SignalP"/>
    </source>
</evidence>
<feature type="transmembrane region" description="Helical" evidence="9">
    <location>
        <begin position="507"/>
        <end position="524"/>
    </location>
</feature>
<gene>
    <name evidence="12" type="ORF">EXIGLDRAFT_768429</name>
</gene>
<keyword evidence="10" id="KW-0732">Signal</keyword>
<feature type="signal peptide" evidence="10">
    <location>
        <begin position="1"/>
        <end position="21"/>
    </location>
</feature>
<feature type="transmembrane region" description="Helical" evidence="9">
    <location>
        <begin position="379"/>
        <end position="400"/>
    </location>
</feature>
<dbReference type="OrthoDB" id="297496at2759"/>
<feature type="chain" id="PRO_5007870702" description="Potassium channel domain-containing protein" evidence="10">
    <location>
        <begin position="22"/>
        <end position="839"/>
    </location>
</feature>
<evidence type="ECO:0000313" key="12">
    <source>
        <dbReference type="EMBL" id="KZV93099.1"/>
    </source>
</evidence>
<evidence type="ECO:0000259" key="11">
    <source>
        <dbReference type="Pfam" id="PF07885"/>
    </source>
</evidence>
<dbReference type="Proteomes" id="UP000077266">
    <property type="component" value="Unassembled WGS sequence"/>
</dbReference>
<keyword evidence="2" id="KW-0813">Transport</keyword>
<feature type="domain" description="Potassium channel" evidence="11">
    <location>
        <begin position="611"/>
        <end position="680"/>
    </location>
</feature>
<dbReference type="GO" id="GO:0005886">
    <property type="term" value="C:plasma membrane"/>
    <property type="evidence" value="ECO:0007669"/>
    <property type="project" value="TreeGrafter"/>
</dbReference>
<dbReference type="Gene3D" id="2.60.120.260">
    <property type="entry name" value="Galactose-binding domain-like"/>
    <property type="match status" value="1"/>
</dbReference>
<feature type="region of interest" description="Disordered" evidence="8">
    <location>
        <begin position="704"/>
        <end position="730"/>
    </location>
</feature>
<sequence length="839" mass="90296">MHIPSAIQVLILLVFVAVACGSNLTAHYESSIAQFIPFDRVAGRSFYRLGLVERQDDTCTVDCGNAPNLGCASHGGVHSCDPIAGDPDPSAPATATGSISTPNSSASSTSPVFTSTDIGISSGSTASTPTDSNAPAPPSVTTSASPSSTADPATTPTFTPTPGRPAAPPGASLTSVPNSDPRIIYSPPEAWQSIQESSCDGDSVKRSTTVGSKFSFSFNGTSVALLTATSLASGVYQVVIQDANLLPERSVVVDGSTSSASSCSTGFATTGLGDGIHTITVTIMGASPQSASQGTALDFNSIQFSPGGQTQDGSGTTGSGTGDASGLWRAVPGSRASYPKSHDTRLLIASQCFVFILNFVASTTLVVRFLATNARRSTLVTVLSLCTSLTLSIISGVTFGHDLSLHELSTTFWVAVGGACNVLVALVLLVWEVIRTRRYLVPLTRIAVKQRSLVITFYVFVMYLTLGAIIFKFASNLIYLDAIFFVIQSVLTCGFGDITPPNLGSRLAAMLFFPVAIVFVGVLISEIRETLLTTAKQKFVQKVSEKTSDMGPDAHEKAERSGLIPRQRTGVDKVMEEGKSYEANLREAIRALQKENARDYTHELVFAFSLFFVFWLIGALGFSRLEGFNYFMSLYFTFIAFSSIGYGELSPETSGGRAFYIGWGMLGIVCLTILFSVISDAWLNNINGGLRRFLSHRMRVFKRRKREEDASKPGPKATPSEKKQKKEAEPVANIVRDLRAHLNAMLQQDHTSMRTRLKKLFDEQSKVGVSGEEEEKEEVAELHDAMLDDDDQTVMLLLLKHCDYQLQKLVTHIDDNEEQKSRGHDGRPGSTPDSRERGM</sequence>
<comment type="subcellular location">
    <subcellularLocation>
        <location evidence="1">Membrane</location>
        <topology evidence="1">Multi-pass membrane protein</topology>
    </subcellularLocation>
</comment>
<evidence type="ECO:0000256" key="3">
    <source>
        <dbReference type="ARBA" id="ARBA00022692"/>
    </source>
</evidence>
<feature type="transmembrane region" description="Helical" evidence="9">
    <location>
        <begin position="604"/>
        <end position="622"/>
    </location>
</feature>
<accession>A0A166ALE3</accession>
<dbReference type="InterPro" id="IPR013099">
    <property type="entry name" value="K_chnl_dom"/>
</dbReference>
<evidence type="ECO:0000256" key="6">
    <source>
        <dbReference type="ARBA" id="ARBA00023136"/>
    </source>
</evidence>
<keyword evidence="6 9" id="KW-0472">Membrane</keyword>
<dbReference type="PANTHER" id="PTHR11003">
    <property type="entry name" value="POTASSIUM CHANNEL, SUBFAMILY K"/>
    <property type="match status" value="1"/>
</dbReference>
<feature type="compositionally biased region" description="Low complexity" evidence="8">
    <location>
        <begin position="139"/>
        <end position="161"/>
    </location>
</feature>
<evidence type="ECO:0000256" key="8">
    <source>
        <dbReference type="SAM" id="MobiDB-lite"/>
    </source>
</evidence>
<evidence type="ECO:0000256" key="2">
    <source>
        <dbReference type="ARBA" id="ARBA00022448"/>
    </source>
</evidence>
<dbReference type="AlphaFoldDB" id="A0A166ALE3"/>
<feature type="transmembrane region" description="Helical" evidence="9">
    <location>
        <begin position="658"/>
        <end position="683"/>
    </location>
</feature>
<dbReference type="GO" id="GO:0030322">
    <property type="term" value="P:stabilization of membrane potential"/>
    <property type="evidence" value="ECO:0007669"/>
    <property type="project" value="TreeGrafter"/>
</dbReference>
<evidence type="ECO:0000256" key="5">
    <source>
        <dbReference type="ARBA" id="ARBA00023065"/>
    </source>
</evidence>
<feature type="transmembrane region" description="Helical" evidence="9">
    <location>
        <begin position="452"/>
        <end position="471"/>
    </location>
</feature>